<evidence type="ECO:0000259" key="1">
    <source>
        <dbReference type="PROSITE" id="PS50878"/>
    </source>
</evidence>
<dbReference type="Gene3D" id="1.10.30.50">
    <property type="match status" value="1"/>
</dbReference>
<proteinExistence type="predicted"/>
<dbReference type="InterPro" id="IPR003615">
    <property type="entry name" value="HNH_nuc"/>
</dbReference>
<protein>
    <submittedName>
        <fullName evidence="2">Group II intron reverse transcriptase/maturase</fullName>
        <ecNumber evidence="2">2.7.7.49</ecNumber>
    </submittedName>
</protein>
<dbReference type="CDD" id="cd00085">
    <property type="entry name" value="HNHc"/>
    <property type="match status" value="1"/>
</dbReference>
<dbReference type="SUPFAM" id="SSF56672">
    <property type="entry name" value="DNA/RNA polymerases"/>
    <property type="match status" value="1"/>
</dbReference>
<dbReference type="EC" id="2.7.7.49" evidence="2"/>
<dbReference type="InterPro" id="IPR030931">
    <property type="entry name" value="Group_II_RT_mat"/>
</dbReference>
<dbReference type="InterPro" id="IPR051083">
    <property type="entry name" value="GrpII_Intron_Splice-Mob/Def"/>
</dbReference>
<keyword evidence="2" id="KW-0548">Nucleotidyltransferase</keyword>
<dbReference type="PANTHER" id="PTHR34047:SF8">
    <property type="entry name" value="PROTEIN YKFC"/>
    <property type="match status" value="1"/>
</dbReference>
<comment type="caution">
    <text evidence="2">The sequence shown here is derived from an EMBL/GenBank/DDBJ whole genome shotgun (WGS) entry which is preliminary data.</text>
</comment>
<dbReference type="PANTHER" id="PTHR34047">
    <property type="entry name" value="NUCLEAR INTRON MATURASE 1, MITOCHONDRIAL-RELATED"/>
    <property type="match status" value="1"/>
</dbReference>
<dbReference type="NCBIfam" id="TIGR04416">
    <property type="entry name" value="group_II_RT_mat"/>
    <property type="match status" value="1"/>
</dbReference>
<feature type="domain" description="Reverse transcriptase" evidence="1">
    <location>
        <begin position="78"/>
        <end position="330"/>
    </location>
</feature>
<sequence>MQTLRYWDYYGMTDCFTELFESFKSGKVCTDLYSLVISRANILLAFRTMKSNKGSNTPGTDGKNIQFLKSLEEDEIIHLVREKLRRYQPKLVRRVTIPKANGKTRPLGIPCIVDRLIQQCFKQILEPIAEAQFYNHSYGFRPLRSTQHAVARVQRLVNQSKLHFVVDIDIKGFFDNINHRTLMKQLWNLGIRDRRVLSIIQKMLKAPIQGEGIPTKGTPQGGILSPLLSNIVLNDLDQWVAGQWELFKPKRDYTFLNKYRALKTTGLKEGYIVRYADDFKILCRDYKSAEKWFYAVKEYLKVRLDLDISSEKSRIVNLRKKASDFLGFTIKAVKKRNTYVANTGISDKKKSDIKLKVKQHIQNIREHPIAHHVQLYNSFVLGLHNYFRYATHVNIEFKRLAYDLRAFIYNRMKKIGRYMYPNKAPPSYSDLYSSSYRTFKVASVYLFPLPDVSTSNNLNFTQTKTPYTAEGRKYIHSKMDAAVEWEIAQLLKSALPDRTVQYMDNRISRYSMVKGKCEISGVFLHAELVHCHHYLPTCLGGDDSFKNLRIIHKDVHRLVHATTQHTIIQLIEELDLDHLRLKKVNTYRRMSNLELISI</sequence>
<dbReference type="Pfam" id="PF00078">
    <property type="entry name" value="RVT_1"/>
    <property type="match status" value="1"/>
</dbReference>
<keyword evidence="2" id="KW-0695">RNA-directed DNA polymerase</keyword>
<dbReference type="CDD" id="cd01651">
    <property type="entry name" value="RT_G2_intron"/>
    <property type="match status" value="1"/>
</dbReference>
<dbReference type="EMBL" id="JAEHFQ010000014">
    <property type="protein sequence ID" value="MBM0635680.1"/>
    <property type="molecule type" value="Genomic_DNA"/>
</dbReference>
<dbReference type="RefSeq" id="WP_165150117.1">
    <property type="nucleotide sequence ID" value="NZ_JAEHFQ010000014.1"/>
</dbReference>
<dbReference type="Proteomes" id="UP000650605">
    <property type="component" value="Unassembled WGS sequence"/>
</dbReference>
<gene>
    <name evidence="2" type="primary">ltrA</name>
    <name evidence="2" type="ORF">JDW19_21465</name>
</gene>
<evidence type="ECO:0000313" key="3">
    <source>
        <dbReference type="Proteomes" id="UP000650605"/>
    </source>
</evidence>
<dbReference type="InterPro" id="IPR000477">
    <property type="entry name" value="RT_dom"/>
</dbReference>
<keyword evidence="2" id="KW-0808">Transferase</keyword>
<dbReference type="GO" id="GO:0003964">
    <property type="term" value="F:RNA-directed DNA polymerase activity"/>
    <property type="evidence" value="ECO:0007669"/>
    <property type="project" value="UniProtKB-KW"/>
</dbReference>
<accession>A0A8I1LSV2</accession>
<dbReference type="PROSITE" id="PS50878">
    <property type="entry name" value="RT_POL"/>
    <property type="match status" value="1"/>
</dbReference>
<dbReference type="InterPro" id="IPR043502">
    <property type="entry name" value="DNA/RNA_pol_sf"/>
</dbReference>
<evidence type="ECO:0000313" key="2">
    <source>
        <dbReference type="EMBL" id="MBM0635680.1"/>
    </source>
</evidence>
<dbReference type="AlphaFoldDB" id="A0A8I1LSV2"/>
<organism evidence="2 3">
    <name type="scientific">Paenibacillus polymyxa</name>
    <name type="common">Bacillus polymyxa</name>
    <dbReference type="NCBI Taxonomy" id="1406"/>
    <lineage>
        <taxon>Bacteria</taxon>
        <taxon>Bacillati</taxon>
        <taxon>Bacillota</taxon>
        <taxon>Bacilli</taxon>
        <taxon>Bacillales</taxon>
        <taxon>Paenibacillaceae</taxon>
        <taxon>Paenibacillus</taxon>
    </lineage>
</organism>
<reference evidence="2" key="1">
    <citation type="submission" date="2020-12" db="EMBL/GenBank/DDBJ databases">
        <title>Paenibacillus polymyxa LMG 27872: a double-edged sword.</title>
        <authorList>
            <person name="Langendries S."/>
            <person name="Garcia Mendez S."/>
            <person name="Beirinckx S."/>
            <person name="Viaene T."/>
            <person name="Baeyen S."/>
            <person name="Goeminne G."/>
            <person name="Willems A."/>
            <person name="Debode J."/>
            <person name="Goormachtig S."/>
        </authorList>
    </citation>
    <scope>NUCLEOTIDE SEQUENCE</scope>
    <source>
        <strain evidence="2">LMG 27872</strain>
    </source>
</reference>
<name>A0A8I1LSV2_PAEPO</name>